<dbReference type="EMBL" id="MU853859">
    <property type="protein sequence ID" value="KAK3937261.1"/>
    <property type="molecule type" value="Genomic_DNA"/>
</dbReference>
<keyword evidence="1" id="KW-0472">Membrane</keyword>
<proteinExistence type="predicted"/>
<feature type="transmembrane region" description="Helical" evidence="1">
    <location>
        <begin position="26"/>
        <end position="42"/>
    </location>
</feature>
<sequence length="130" mass="14843">MLLSRYRYMHNVISCLSGHMVFRSDWMWSGVFCLFLLGGIRAGCLFGRFLWCGLSCLCCYWFLFPYVVGVYLQLNIRYGGAFFRGHEVIITACCCCWLDSQIKSILVAENSISSGLRLRRADAVGTVLHM</sequence>
<dbReference type="Proteomes" id="UP001303473">
    <property type="component" value="Unassembled WGS sequence"/>
</dbReference>
<reference evidence="3" key="1">
    <citation type="journal article" date="2023" name="Mol. Phylogenet. Evol.">
        <title>Genome-scale phylogeny and comparative genomics of the fungal order Sordariales.</title>
        <authorList>
            <person name="Hensen N."/>
            <person name="Bonometti L."/>
            <person name="Westerberg I."/>
            <person name="Brannstrom I.O."/>
            <person name="Guillou S."/>
            <person name="Cros-Aarteil S."/>
            <person name="Calhoun S."/>
            <person name="Haridas S."/>
            <person name="Kuo A."/>
            <person name="Mondo S."/>
            <person name="Pangilinan J."/>
            <person name="Riley R."/>
            <person name="LaButti K."/>
            <person name="Andreopoulos B."/>
            <person name="Lipzen A."/>
            <person name="Chen C."/>
            <person name="Yan M."/>
            <person name="Daum C."/>
            <person name="Ng V."/>
            <person name="Clum A."/>
            <person name="Steindorff A."/>
            <person name="Ohm R.A."/>
            <person name="Martin F."/>
            <person name="Silar P."/>
            <person name="Natvig D.O."/>
            <person name="Lalanne C."/>
            <person name="Gautier V."/>
            <person name="Ament-Velasquez S.L."/>
            <person name="Kruys A."/>
            <person name="Hutchinson M.I."/>
            <person name="Powell A.J."/>
            <person name="Barry K."/>
            <person name="Miller A.N."/>
            <person name="Grigoriev I.V."/>
            <person name="Debuchy R."/>
            <person name="Gladieux P."/>
            <person name="Hiltunen Thoren M."/>
            <person name="Johannesson H."/>
        </authorList>
    </citation>
    <scope>NUCLEOTIDE SEQUENCE [LARGE SCALE GENOMIC DNA]</scope>
    <source>
        <strain evidence="3">CBS 340.73</strain>
    </source>
</reference>
<organism evidence="2 3">
    <name type="scientific">Diplogelasinospora grovesii</name>
    <dbReference type="NCBI Taxonomy" id="303347"/>
    <lineage>
        <taxon>Eukaryota</taxon>
        <taxon>Fungi</taxon>
        <taxon>Dikarya</taxon>
        <taxon>Ascomycota</taxon>
        <taxon>Pezizomycotina</taxon>
        <taxon>Sordariomycetes</taxon>
        <taxon>Sordariomycetidae</taxon>
        <taxon>Sordariales</taxon>
        <taxon>Diplogelasinosporaceae</taxon>
        <taxon>Diplogelasinospora</taxon>
    </lineage>
</organism>
<evidence type="ECO:0000256" key="1">
    <source>
        <dbReference type="SAM" id="Phobius"/>
    </source>
</evidence>
<protein>
    <submittedName>
        <fullName evidence="2">Uncharacterized protein</fullName>
    </submittedName>
</protein>
<comment type="caution">
    <text evidence="2">The sequence shown here is derived from an EMBL/GenBank/DDBJ whole genome shotgun (WGS) entry which is preliminary data.</text>
</comment>
<dbReference type="AlphaFoldDB" id="A0AAN6N164"/>
<accession>A0AAN6N164</accession>
<name>A0AAN6N164_9PEZI</name>
<keyword evidence="1" id="KW-0812">Transmembrane</keyword>
<evidence type="ECO:0000313" key="3">
    <source>
        <dbReference type="Proteomes" id="UP001303473"/>
    </source>
</evidence>
<keyword evidence="3" id="KW-1185">Reference proteome</keyword>
<gene>
    <name evidence="2" type="ORF">QBC46DRAFT_393136</name>
</gene>
<evidence type="ECO:0000313" key="2">
    <source>
        <dbReference type="EMBL" id="KAK3937261.1"/>
    </source>
</evidence>
<keyword evidence="1" id="KW-1133">Transmembrane helix</keyword>
<feature type="transmembrane region" description="Helical" evidence="1">
    <location>
        <begin position="48"/>
        <end position="74"/>
    </location>
</feature>